<evidence type="ECO:0000313" key="1">
    <source>
        <dbReference type="EMBL" id="KKL74014.1"/>
    </source>
</evidence>
<dbReference type="SUPFAM" id="SSF51182">
    <property type="entry name" value="RmlC-like cupins"/>
    <property type="match status" value="1"/>
</dbReference>
<dbReference type="GO" id="GO:0008830">
    <property type="term" value="F:dTDP-4-dehydrorhamnose 3,5-epimerase activity"/>
    <property type="evidence" value="ECO:0007669"/>
    <property type="project" value="InterPro"/>
</dbReference>
<accession>A0A0F9EJ23</accession>
<dbReference type="EMBL" id="LAZR01024786">
    <property type="protein sequence ID" value="KKL74014.1"/>
    <property type="molecule type" value="Genomic_DNA"/>
</dbReference>
<proteinExistence type="predicted"/>
<dbReference type="AlphaFoldDB" id="A0A0F9EJ23"/>
<dbReference type="InterPro" id="IPR014710">
    <property type="entry name" value="RmlC-like_jellyroll"/>
</dbReference>
<evidence type="ECO:0008006" key="2">
    <source>
        <dbReference type="Google" id="ProtNLM"/>
    </source>
</evidence>
<dbReference type="Pfam" id="PF00908">
    <property type="entry name" value="dTDP_sugar_isom"/>
    <property type="match status" value="1"/>
</dbReference>
<dbReference type="InterPro" id="IPR011051">
    <property type="entry name" value="RmlC_Cupin_sf"/>
</dbReference>
<gene>
    <name evidence="1" type="ORF">LCGC14_2069110</name>
</gene>
<dbReference type="Gene3D" id="2.60.120.10">
    <property type="entry name" value="Jelly Rolls"/>
    <property type="match status" value="1"/>
</dbReference>
<organism evidence="1">
    <name type="scientific">marine sediment metagenome</name>
    <dbReference type="NCBI Taxonomy" id="412755"/>
    <lineage>
        <taxon>unclassified sequences</taxon>
        <taxon>metagenomes</taxon>
        <taxon>ecological metagenomes</taxon>
    </lineage>
</organism>
<comment type="caution">
    <text evidence="1">The sequence shown here is derived from an EMBL/GenBank/DDBJ whole genome shotgun (WGS) entry which is preliminary data.</text>
</comment>
<reference evidence="1" key="1">
    <citation type="journal article" date="2015" name="Nature">
        <title>Complex archaea that bridge the gap between prokaryotes and eukaryotes.</title>
        <authorList>
            <person name="Spang A."/>
            <person name="Saw J.H."/>
            <person name="Jorgensen S.L."/>
            <person name="Zaremba-Niedzwiedzka K."/>
            <person name="Martijn J."/>
            <person name="Lind A.E."/>
            <person name="van Eijk R."/>
            <person name="Schleper C."/>
            <person name="Guy L."/>
            <person name="Ettema T.J."/>
        </authorList>
    </citation>
    <scope>NUCLEOTIDE SEQUENCE</scope>
</reference>
<name>A0A0F9EJ23_9ZZZZ</name>
<dbReference type="InterPro" id="IPR000888">
    <property type="entry name" value="RmlC-like"/>
</dbReference>
<sequence length="60" mass="7168">MKFKETDLNGQYIIDLESIQDERGEFQRIFCRDEFNKINHKKDIVQINHSLTKQKGTIRG</sequence>
<feature type="non-terminal residue" evidence="1">
    <location>
        <position position="60"/>
    </location>
</feature>
<protein>
    <recommendedName>
        <fullName evidence="2">dTDP-4-dehydrorhamnose 3,5-epimerase</fullName>
    </recommendedName>
</protein>